<dbReference type="CDD" id="cd01948">
    <property type="entry name" value="EAL"/>
    <property type="match status" value="1"/>
</dbReference>
<dbReference type="InterPro" id="IPR000160">
    <property type="entry name" value="GGDEF_dom"/>
</dbReference>
<dbReference type="SMART" id="SM00052">
    <property type="entry name" value="EAL"/>
    <property type="match status" value="1"/>
</dbReference>
<name>A0ABW2C3V5_9PSEU</name>
<dbReference type="PANTHER" id="PTHR44757:SF2">
    <property type="entry name" value="BIOFILM ARCHITECTURE MAINTENANCE PROTEIN MBAA"/>
    <property type="match status" value="1"/>
</dbReference>
<dbReference type="Proteomes" id="UP001596337">
    <property type="component" value="Unassembled WGS sequence"/>
</dbReference>
<protein>
    <submittedName>
        <fullName evidence="4">EAL domain-containing protein</fullName>
    </submittedName>
</protein>
<dbReference type="NCBIfam" id="TIGR00254">
    <property type="entry name" value="GGDEF"/>
    <property type="match status" value="1"/>
</dbReference>
<dbReference type="Gene3D" id="3.30.70.270">
    <property type="match status" value="1"/>
</dbReference>
<dbReference type="InterPro" id="IPR000014">
    <property type="entry name" value="PAS"/>
</dbReference>
<dbReference type="CDD" id="cd01949">
    <property type="entry name" value="GGDEF"/>
    <property type="match status" value="1"/>
</dbReference>
<comment type="caution">
    <text evidence="4">The sequence shown here is derived from an EMBL/GenBank/DDBJ whole genome shotgun (WGS) entry which is preliminary data.</text>
</comment>
<dbReference type="PROSITE" id="PS50883">
    <property type="entry name" value="EAL"/>
    <property type="match status" value="1"/>
</dbReference>
<dbReference type="EMBL" id="JBHSXX010000001">
    <property type="protein sequence ID" value="MFC6869207.1"/>
    <property type="molecule type" value="Genomic_DNA"/>
</dbReference>
<feature type="domain" description="EAL" evidence="2">
    <location>
        <begin position="315"/>
        <end position="574"/>
    </location>
</feature>
<dbReference type="Pfam" id="PF00563">
    <property type="entry name" value="EAL"/>
    <property type="match status" value="1"/>
</dbReference>
<dbReference type="SUPFAM" id="SSF55785">
    <property type="entry name" value="PYP-like sensor domain (PAS domain)"/>
    <property type="match status" value="1"/>
</dbReference>
<proteinExistence type="predicted"/>
<dbReference type="SUPFAM" id="SSF55073">
    <property type="entry name" value="Nucleotide cyclase"/>
    <property type="match status" value="1"/>
</dbReference>
<dbReference type="Pfam" id="PF13188">
    <property type="entry name" value="PAS_8"/>
    <property type="match status" value="1"/>
</dbReference>
<gene>
    <name evidence="4" type="ORF">ACFQGD_18870</name>
</gene>
<dbReference type="InterPro" id="IPR035965">
    <property type="entry name" value="PAS-like_dom_sf"/>
</dbReference>
<evidence type="ECO:0000259" key="3">
    <source>
        <dbReference type="PROSITE" id="PS50887"/>
    </source>
</evidence>
<accession>A0ABW2C3V5</accession>
<dbReference type="InterPro" id="IPR035919">
    <property type="entry name" value="EAL_sf"/>
</dbReference>
<dbReference type="InterPro" id="IPR043128">
    <property type="entry name" value="Rev_trsase/Diguanyl_cyclase"/>
</dbReference>
<dbReference type="NCBIfam" id="TIGR00229">
    <property type="entry name" value="sensory_box"/>
    <property type="match status" value="1"/>
</dbReference>
<sequence length="574" mass="61707">MNDPCAPLDTRSAASDRFVALFSHAPVGIALLDADGGIVSANPALGTLLGIAPEALADTKFTSYVTSKPDAAALDALLGSYFGTDPAEPTRFETALEQTDDGDMRARLTLSSLPADQAGMSYPVVMVEDVTDLNLLHERLRHQNLHDPLTGLPNGTSFHGQLESAMVDTSRAVVALVLLDIDGFRVINDGLGSEAGDKILKGVATTLRQVFDGVDENVARLTGDGFGVLLKGDLTPQHVIKRVEHAFDRLAEPIYFGDTGVGISASAGIVLRAPGGASDRDMLRAAEVTLHRAKEAGRARWMLFETDLDTEDRRRYRLGAGVAGGLERGEFEVHYQPTVRLDGSRVVPVVNAMLYWNHPTEGRLDCDDFVPLADATGMTVRIGTWMLDQALKDYAEWRRHAGDRAPDLCVRPPRRLAIDDDLVKIVRSQLDKHDVPSTALRLCADGGTLVDARGEVHDSLSVLNEIGVKLVLAVSAAADLELIRRNDMPVDYVSLNGQIVDALLDAVESGSTQYEHLAHLVRSAQQLGVRIGAAGVRTEEQANALAGMGVVAARGRFFRGPLPAEDLAELINAN</sequence>
<keyword evidence="5" id="KW-1185">Reference proteome</keyword>
<dbReference type="PANTHER" id="PTHR44757">
    <property type="entry name" value="DIGUANYLATE CYCLASE DGCP"/>
    <property type="match status" value="1"/>
</dbReference>
<dbReference type="Gene3D" id="3.30.450.20">
    <property type="entry name" value="PAS domain"/>
    <property type="match status" value="1"/>
</dbReference>
<reference evidence="5" key="1">
    <citation type="journal article" date="2019" name="Int. J. Syst. Evol. Microbiol.">
        <title>The Global Catalogue of Microorganisms (GCM) 10K type strain sequencing project: providing services to taxonomists for standard genome sequencing and annotation.</title>
        <authorList>
            <consortium name="The Broad Institute Genomics Platform"/>
            <consortium name="The Broad Institute Genome Sequencing Center for Infectious Disease"/>
            <person name="Wu L."/>
            <person name="Ma J."/>
        </authorList>
    </citation>
    <scope>NUCLEOTIDE SEQUENCE [LARGE SCALE GENOMIC DNA]</scope>
    <source>
        <strain evidence="5">KCTC 32255</strain>
    </source>
</reference>
<evidence type="ECO:0000313" key="5">
    <source>
        <dbReference type="Proteomes" id="UP001596337"/>
    </source>
</evidence>
<dbReference type="CDD" id="cd00130">
    <property type="entry name" value="PAS"/>
    <property type="match status" value="1"/>
</dbReference>
<dbReference type="Pfam" id="PF00990">
    <property type="entry name" value="GGDEF"/>
    <property type="match status" value="1"/>
</dbReference>
<dbReference type="SUPFAM" id="SSF141868">
    <property type="entry name" value="EAL domain-like"/>
    <property type="match status" value="1"/>
</dbReference>
<evidence type="ECO:0000259" key="2">
    <source>
        <dbReference type="PROSITE" id="PS50883"/>
    </source>
</evidence>
<evidence type="ECO:0000259" key="1">
    <source>
        <dbReference type="PROSITE" id="PS50112"/>
    </source>
</evidence>
<dbReference type="PROSITE" id="PS50112">
    <property type="entry name" value="PAS"/>
    <property type="match status" value="1"/>
</dbReference>
<dbReference type="InterPro" id="IPR029787">
    <property type="entry name" value="Nucleotide_cyclase"/>
</dbReference>
<feature type="domain" description="PAS" evidence="1">
    <location>
        <begin position="14"/>
        <end position="56"/>
    </location>
</feature>
<dbReference type="InterPro" id="IPR001633">
    <property type="entry name" value="EAL_dom"/>
</dbReference>
<dbReference type="InterPro" id="IPR052155">
    <property type="entry name" value="Biofilm_reg_signaling"/>
</dbReference>
<dbReference type="SMART" id="SM00091">
    <property type="entry name" value="PAS"/>
    <property type="match status" value="1"/>
</dbReference>
<organism evidence="4 5">
    <name type="scientific">Haloechinothrix salitolerans</name>
    <dbReference type="NCBI Taxonomy" id="926830"/>
    <lineage>
        <taxon>Bacteria</taxon>
        <taxon>Bacillati</taxon>
        <taxon>Actinomycetota</taxon>
        <taxon>Actinomycetes</taxon>
        <taxon>Pseudonocardiales</taxon>
        <taxon>Pseudonocardiaceae</taxon>
        <taxon>Haloechinothrix</taxon>
    </lineage>
</organism>
<dbReference type="Gene3D" id="3.20.20.450">
    <property type="entry name" value="EAL domain"/>
    <property type="match status" value="1"/>
</dbReference>
<dbReference type="PROSITE" id="PS50887">
    <property type="entry name" value="GGDEF"/>
    <property type="match status" value="1"/>
</dbReference>
<feature type="domain" description="GGDEF" evidence="3">
    <location>
        <begin position="172"/>
        <end position="306"/>
    </location>
</feature>
<dbReference type="RefSeq" id="WP_345402876.1">
    <property type="nucleotide sequence ID" value="NZ_BAABLA010000112.1"/>
</dbReference>
<evidence type="ECO:0000313" key="4">
    <source>
        <dbReference type="EMBL" id="MFC6869207.1"/>
    </source>
</evidence>
<dbReference type="SMART" id="SM00267">
    <property type="entry name" value="GGDEF"/>
    <property type="match status" value="1"/>
</dbReference>